<accession>E0IGE9</accession>
<dbReference type="AlphaFoldDB" id="E0IGE9"/>
<evidence type="ECO:0000313" key="2">
    <source>
        <dbReference type="Proteomes" id="UP000005387"/>
    </source>
</evidence>
<keyword evidence="2" id="KW-1185">Reference proteome</keyword>
<protein>
    <submittedName>
        <fullName evidence="1">Uncharacterized protein</fullName>
    </submittedName>
</protein>
<gene>
    <name evidence="1" type="ORF">PaecuDRAFT_4742</name>
</gene>
<reference evidence="1 2" key="1">
    <citation type="submission" date="2010-07" db="EMBL/GenBank/DDBJ databases">
        <title>The draft genome of Paenibacillus curdlanolyticus YK9.</title>
        <authorList>
            <consortium name="US DOE Joint Genome Institute (JGI-PGF)"/>
            <person name="Lucas S."/>
            <person name="Copeland A."/>
            <person name="Lapidus A."/>
            <person name="Cheng J.-F."/>
            <person name="Bruce D."/>
            <person name="Goodwin L."/>
            <person name="Pitluck S."/>
            <person name="Land M.L."/>
            <person name="Hauser L."/>
            <person name="Chang Y.-J."/>
            <person name="Jeffries C."/>
            <person name="Anderson I.J."/>
            <person name="Johnson E."/>
            <person name="Loganathan U."/>
            <person name="Mulhopadhyay B."/>
            <person name="Kyrpides N."/>
            <person name="Woyke T.J."/>
        </authorList>
    </citation>
    <scope>NUCLEOTIDE SEQUENCE [LARGE SCALE GENOMIC DNA]</scope>
    <source>
        <strain evidence="1 2">YK9</strain>
    </source>
</reference>
<evidence type="ECO:0000313" key="1">
    <source>
        <dbReference type="EMBL" id="EFM08449.1"/>
    </source>
</evidence>
<name>E0IGE9_9BACL</name>
<organism evidence="1 2">
    <name type="scientific">Paenibacillus curdlanolyticus YK9</name>
    <dbReference type="NCBI Taxonomy" id="717606"/>
    <lineage>
        <taxon>Bacteria</taxon>
        <taxon>Bacillati</taxon>
        <taxon>Bacillota</taxon>
        <taxon>Bacilli</taxon>
        <taxon>Bacillales</taxon>
        <taxon>Paenibacillaceae</taxon>
        <taxon>Paenibacillus</taxon>
    </lineage>
</organism>
<dbReference type="EMBL" id="AEDD01000017">
    <property type="protein sequence ID" value="EFM08449.1"/>
    <property type="molecule type" value="Genomic_DNA"/>
</dbReference>
<proteinExistence type="predicted"/>
<dbReference type="Proteomes" id="UP000005387">
    <property type="component" value="Unassembled WGS sequence"/>
</dbReference>
<sequence length="58" mass="6737">MNHPDNHSQLLYDLHSKGDPLILMAYGTPTTLMFKSPHRRLARKASNWFTRLLNFLGI</sequence>
<dbReference type="RefSeq" id="WP_006040720.1">
    <property type="nucleotide sequence ID" value="NZ_AEDD01000017.1"/>
</dbReference>